<dbReference type="Proteomes" id="UP000034749">
    <property type="component" value="Unassembled WGS sequence"/>
</dbReference>
<name>A0A0G0W1R4_9BACT</name>
<gene>
    <name evidence="1" type="ORF">UU24_C0040G0001</name>
</gene>
<feature type="non-terminal residue" evidence="1">
    <location>
        <position position="1"/>
    </location>
</feature>
<organism evidence="1 2">
    <name type="scientific">Candidatus Nomurabacteria bacterium GW2011_GWA2_40_9</name>
    <dbReference type="NCBI Taxonomy" id="1618734"/>
    <lineage>
        <taxon>Bacteria</taxon>
        <taxon>Candidatus Nomuraibacteriota</taxon>
    </lineage>
</organism>
<dbReference type="EMBL" id="LBZW01000040">
    <property type="protein sequence ID" value="KKR78230.1"/>
    <property type="molecule type" value="Genomic_DNA"/>
</dbReference>
<reference evidence="1 2" key="1">
    <citation type="journal article" date="2015" name="Nature">
        <title>rRNA introns, odd ribosomes, and small enigmatic genomes across a large radiation of phyla.</title>
        <authorList>
            <person name="Brown C.T."/>
            <person name="Hug L.A."/>
            <person name="Thomas B.C."/>
            <person name="Sharon I."/>
            <person name="Castelle C.J."/>
            <person name="Singh A."/>
            <person name="Wilkins M.J."/>
            <person name="Williams K.H."/>
            <person name="Banfield J.F."/>
        </authorList>
    </citation>
    <scope>NUCLEOTIDE SEQUENCE [LARGE SCALE GENOMIC DNA]</scope>
</reference>
<evidence type="ECO:0000313" key="2">
    <source>
        <dbReference type="Proteomes" id="UP000034749"/>
    </source>
</evidence>
<dbReference type="AlphaFoldDB" id="A0A0G0W1R4"/>
<proteinExistence type="predicted"/>
<comment type="caution">
    <text evidence="1">The sequence shown here is derived from an EMBL/GenBank/DDBJ whole genome shotgun (WGS) entry which is preliminary data.</text>
</comment>
<dbReference type="PATRIC" id="fig|1618734.3.peg.676"/>
<accession>A0A0G0W1R4</accession>
<evidence type="ECO:0000313" key="1">
    <source>
        <dbReference type="EMBL" id="KKR78230.1"/>
    </source>
</evidence>
<evidence type="ECO:0008006" key="3">
    <source>
        <dbReference type="Google" id="ProtNLM"/>
    </source>
</evidence>
<protein>
    <recommendedName>
        <fullName evidence="3">DNA methylase adenine-specific domain-containing protein</fullName>
    </recommendedName>
</protein>
<sequence length="531" mass="62026">TPPAYAKKALELVREAIKLVPKGNDYIILDRCAGTGNLQAELSDDELSHTILSTYEYYEYKVLLERFNGLVRHIVPPTDDHAVMNKTIGMIDCADALSEEYLKNEIIKQYIDNPKCTVILFENPPYSDTSAVEFTDDKGQKKTDRKNKYVSQEMRKELESLNNSNISSAREITNLFIWSGLKYYLRQPTDSYVLFSPVKYFKSIGLVNKYFKDGFLCNRQHFHASPSSISVIWWQNKEKEQNNFIFPAFDIDNNQTIDIKDDKIVDIKIDVEVKKVKNTLLPLFEKREFKNDIETNVWCESDGTEAKNRKCDGKSIFNDNILGYMTAKGFLIGPSNFSLTRQILYNARGFYLRNDNYLEKLPLFAAKLYPQERWYERDVYFTTGDGGDTYTKDKDFLKSCFIFTCLSRYNKCLSFTGSDKRFYKNELCFDAKTLASKQLEKYKLNADEKELIKIWQSVLSEAKKTKKYNKKLAYSAFQIEMELNTSKKDENNKLVYDYPTLNGELENLKKKLKVYYAKYITPKLFEYELLK</sequence>